<sequence>MEKTFRIGPIRPPSEADSLLLQVTNGCTWNKCKFCQLYRHTKFKAYSADSIKEDINNMVQYAERIKKYRLPAGGWDIDGLNEELMEGTEEERQCFYMMANWLIKGGENVFLQDGNTTALSSGRLSDVLIYLRKAFPNIKRITSYGRAENLSKVSAEEYAELKAAGLDRIHSGFESGSDKVLEKINKGVTSEQEITAGRNIKAGGIELSIYFMPGVGGKELTEENALGTARVVNAIEPDFLRIRTAAVKRGTGLYEDFVNGDFTLCSDDDKLLEIKKVIEECRSVDTKIVSDHIINLLQGIKGSLRTDTDKMAGIIDDYLARPEHEKKMYQAARRMALVISPKEMTRLSQNEKKEIEKLIENTPDPYQWEIMMNELISRYI</sequence>
<dbReference type="GO" id="GO:0051536">
    <property type="term" value="F:iron-sulfur cluster binding"/>
    <property type="evidence" value="ECO:0007669"/>
    <property type="project" value="UniProtKB-KW"/>
</dbReference>
<evidence type="ECO:0000256" key="5">
    <source>
        <dbReference type="ARBA" id="ARBA00023014"/>
    </source>
</evidence>
<dbReference type="SFLD" id="SFLDG01095">
    <property type="entry name" value="Uncharacterised_Radical_SAM_Su"/>
    <property type="match status" value="1"/>
</dbReference>
<organism evidence="7 8">
    <name type="scientific">Candidatus Allocopromorpha excrementavium</name>
    <dbReference type="NCBI Taxonomy" id="2840741"/>
    <lineage>
        <taxon>Bacteria</taxon>
        <taxon>Bacillati</taxon>
        <taxon>Bacillota</taxon>
        <taxon>Clostridia</taxon>
        <taxon>Eubacteriales</taxon>
        <taxon>Eubacteriaceae</taxon>
        <taxon>Eubacteriaceae incertae sedis</taxon>
        <taxon>Candidatus Allocopromorpha</taxon>
    </lineage>
</organism>
<dbReference type="EMBL" id="DVLX01000097">
    <property type="protein sequence ID" value="HIU00193.1"/>
    <property type="molecule type" value="Genomic_DNA"/>
</dbReference>
<evidence type="ECO:0000313" key="7">
    <source>
        <dbReference type="EMBL" id="HIU00193.1"/>
    </source>
</evidence>
<dbReference type="Proteomes" id="UP000824159">
    <property type="component" value="Unassembled WGS sequence"/>
</dbReference>
<dbReference type="GO" id="GO:0003824">
    <property type="term" value="F:catalytic activity"/>
    <property type="evidence" value="ECO:0007669"/>
    <property type="project" value="InterPro"/>
</dbReference>
<evidence type="ECO:0000256" key="4">
    <source>
        <dbReference type="ARBA" id="ARBA00023004"/>
    </source>
</evidence>
<dbReference type="PANTHER" id="PTHR43409">
    <property type="entry name" value="ANAEROBIC MAGNESIUM-PROTOPORPHYRIN IX MONOMETHYL ESTER CYCLASE-RELATED"/>
    <property type="match status" value="1"/>
</dbReference>
<gene>
    <name evidence="7" type="ORF">IAD12_08075</name>
</gene>
<evidence type="ECO:0000259" key="6">
    <source>
        <dbReference type="PROSITE" id="PS51918"/>
    </source>
</evidence>
<dbReference type="Gene3D" id="3.20.20.70">
    <property type="entry name" value="Aldolase class I"/>
    <property type="match status" value="1"/>
</dbReference>
<keyword evidence="3" id="KW-0479">Metal-binding</keyword>
<dbReference type="SUPFAM" id="SSF102114">
    <property type="entry name" value="Radical SAM enzymes"/>
    <property type="match status" value="1"/>
</dbReference>
<feature type="domain" description="Radical SAM core" evidence="6">
    <location>
        <begin position="11"/>
        <end position="282"/>
    </location>
</feature>
<comment type="cofactor">
    <cofactor evidence="1">
        <name>[4Fe-4S] cluster</name>
        <dbReference type="ChEBI" id="CHEBI:49883"/>
    </cofactor>
</comment>
<evidence type="ECO:0000256" key="2">
    <source>
        <dbReference type="ARBA" id="ARBA00022691"/>
    </source>
</evidence>
<dbReference type="InterPro" id="IPR013785">
    <property type="entry name" value="Aldolase_TIM"/>
</dbReference>
<dbReference type="Pfam" id="PF04055">
    <property type="entry name" value="Radical_SAM"/>
    <property type="match status" value="1"/>
</dbReference>
<keyword evidence="5" id="KW-0411">Iron-sulfur</keyword>
<keyword evidence="4" id="KW-0408">Iron</keyword>
<comment type="caution">
    <text evidence="7">The sequence shown here is derived from an EMBL/GenBank/DDBJ whole genome shotgun (WGS) entry which is preliminary data.</text>
</comment>
<dbReference type="SFLD" id="SFLDS00029">
    <property type="entry name" value="Radical_SAM"/>
    <property type="match status" value="1"/>
</dbReference>
<dbReference type="CDD" id="cd01335">
    <property type="entry name" value="Radical_SAM"/>
    <property type="match status" value="1"/>
</dbReference>
<evidence type="ECO:0000256" key="3">
    <source>
        <dbReference type="ARBA" id="ARBA00022723"/>
    </source>
</evidence>
<dbReference type="InterPro" id="IPR058240">
    <property type="entry name" value="rSAM_sf"/>
</dbReference>
<accession>A0A9D1HFU6</accession>
<dbReference type="AlphaFoldDB" id="A0A9D1HFU6"/>
<dbReference type="GO" id="GO:0046872">
    <property type="term" value="F:metal ion binding"/>
    <property type="evidence" value="ECO:0007669"/>
    <property type="project" value="UniProtKB-KW"/>
</dbReference>
<name>A0A9D1HFU6_9FIRM</name>
<dbReference type="InterPro" id="IPR007197">
    <property type="entry name" value="rSAM"/>
</dbReference>
<proteinExistence type="predicted"/>
<dbReference type="PROSITE" id="PS51918">
    <property type="entry name" value="RADICAL_SAM"/>
    <property type="match status" value="1"/>
</dbReference>
<dbReference type="InterPro" id="IPR006638">
    <property type="entry name" value="Elp3/MiaA/NifB-like_rSAM"/>
</dbReference>
<evidence type="ECO:0000256" key="1">
    <source>
        <dbReference type="ARBA" id="ARBA00001966"/>
    </source>
</evidence>
<reference evidence="7" key="2">
    <citation type="journal article" date="2021" name="PeerJ">
        <title>Extensive microbial diversity within the chicken gut microbiome revealed by metagenomics and culture.</title>
        <authorList>
            <person name="Gilroy R."/>
            <person name="Ravi A."/>
            <person name="Getino M."/>
            <person name="Pursley I."/>
            <person name="Horton D.L."/>
            <person name="Alikhan N.F."/>
            <person name="Baker D."/>
            <person name="Gharbi K."/>
            <person name="Hall N."/>
            <person name="Watson M."/>
            <person name="Adriaenssens E.M."/>
            <person name="Foster-Nyarko E."/>
            <person name="Jarju S."/>
            <person name="Secka A."/>
            <person name="Antonio M."/>
            <person name="Oren A."/>
            <person name="Chaudhuri R.R."/>
            <person name="La Ragione R."/>
            <person name="Hildebrand F."/>
            <person name="Pallen M.J."/>
        </authorList>
    </citation>
    <scope>NUCLEOTIDE SEQUENCE</scope>
    <source>
        <strain evidence="7">CHK176-22527</strain>
    </source>
</reference>
<dbReference type="InterPro" id="IPR051198">
    <property type="entry name" value="BchE-like"/>
</dbReference>
<evidence type="ECO:0000313" key="8">
    <source>
        <dbReference type="Proteomes" id="UP000824159"/>
    </source>
</evidence>
<reference evidence="7" key="1">
    <citation type="submission" date="2020-10" db="EMBL/GenBank/DDBJ databases">
        <authorList>
            <person name="Gilroy R."/>
        </authorList>
    </citation>
    <scope>NUCLEOTIDE SEQUENCE</scope>
    <source>
        <strain evidence="7">CHK176-22527</strain>
    </source>
</reference>
<protein>
    <submittedName>
        <fullName evidence="7">Radical SAM protein</fullName>
    </submittedName>
</protein>
<keyword evidence="2" id="KW-0949">S-adenosyl-L-methionine</keyword>
<dbReference type="SMART" id="SM00729">
    <property type="entry name" value="Elp3"/>
    <property type="match status" value="1"/>
</dbReference>
<dbReference type="PANTHER" id="PTHR43409:SF4">
    <property type="entry name" value="RADICAL SAM SUPERFAMILY PROTEIN"/>
    <property type="match status" value="1"/>
</dbReference>